<dbReference type="InterPro" id="IPR003718">
    <property type="entry name" value="OsmC/Ohr_fam"/>
</dbReference>
<name>A0A852RFJ9_9ACTN</name>
<proteinExistence type="predicted"/>
<dbReference type="SUPFAM" id="SSF82784">
    <property type="entry name" value="OsmC-like"/>
    <property type="match status" value="1"/>
</dbReference>
<dbReference type="InterPro" id="IPR015946">
    <property type="entry name" value="KH_dom-like_a/b"/>
</dbReference>
<dbReference type="Pfam" id="PF02566">
    <property type="entry name" value="OsmC"/>
    <property type="match status" value="1"/>
</dbReference>
<sequence length="174" mass="17930">MTTTSTSSRLNDVDLEAVTGLVRAVQDDPTRAATTWAAHVTWDGAFASHASVRGFAPTRSDEPPALGGGDTAPNPVEQLLGALGNCLAVGYAANATVAGIEIRDLRIDLQGDLDLHVFLGLAEGHAGFGAIRASVTLDSPSSREELEALHTAVLASSPVGHTLRNAVPVEVTLA</sequence>
<protein>
    <submittedName>
        <fullName evidence="1">Putative OsmC-like protein</fullName>
    </submittedName>
</protein>
<dbReference type="Gene3D" id="3.30.300.20">
    <property type="match status" value="1"/>
</dbReference>
<dbReference type="EMBL" id="JACCBF010000001">
    <property type="protein sequence ID" value="NYD29209.1"/>
    <property type="molecule type" value="Genomic_DNA"/>
</dbReference>
<comment type="caution">
    <text evidence="1">The sequence shown here is derived from an EMBL/GenBank/DDBJ whole genome shotgun (WGS) entry which is preliminary data.</text>
</comment>
<reference evidence="1 2" key="1">
    <citation type="submission" date="2020-07" db="EMBL/GenBank/DDBJ databases">
        <title>Sequencing the genomes of 1000 actinobacteria strains.</title>
        <authorList>
            <person name="Klenk H.-P."/>
        </authorList>
    </citation>
    <scope>NUCLEOTIDE SEQUENCE [LARGE SCALE GENOMIC DNA]</scope>
    <source>
        <strain evidence="1 2">DSM 19082</strain>
    </source>
</reference>
<dbReference type="PANTHER" id="PTHR35368:SF1">
    <property type="entry name" value="HYDROPEROXIDE REDUCTASE"/>
    <property type="match status" value="1"/>
</dbReference>
<dbReference type="PANTHER" id="PTHR35368">
    <property type="entry name" value="HYDROPEROXIDE REDUCTASE"/>
    <property type="match status" value="1"/>
</dbReference>
<gene>
    <name evidence="1" type="ORF">BJ958_000755</name>
</gene>
<dbReference type="InterPro" id="IPR036102">
    <property type="entry name" value="OsmC/Ohrsf"/>
</dbReference>
<evidence type="ECO:0000313" key="2">
    <source>
        <dbReference type="Proteomes" id="UP000582231"/>
    </source>
</evidence>
<dbReference type="AlphaFoldDB" id="A0A852RFJ9"/>
<keyword evidence="2" id="KW-1185">Reference proteome</keyword>
<dbReference type="RefSeq" id="WP_179725608.1">
    <property type="nucleotide sequence ID" value="NZ_BAABEF010000001.1"/>
</dbReference>
<dbReference type="Proteomes" id="UP000582231">
    <property type="component" value="Unassembled WGS sequence"/>
</dbReference>
<dbReference type="InterPro" id="IPR052924">
    <property type="entry name" value="OsmC/Ohr_hydroprdx_reductase"/>
</dbReference>
<accession>A0A852RFJ9</accession>
<evidence type="ECO:0000313" key="1">
    <source>
        <dbReference type="EMBL" id="NYD29209.1"/>
    </source>
</evidence>
<organism evidence="1 2">
    <name type="scientific">Nocardioides kongjuensis</name>
    <dbReference type="NCBI Taxonomy" id="349522"/>
    <lineage>
        <taxon>Bacteria</taxon>
        <taxon>Bacillati</taxon>
        <taxon>Actinomycetota</taxon>
        <taxon>Actinomycetes</taxon>
        <taxon>Propionibacteriales</taxon>
        <taxon>Nocardioidaceae</taxon>
        <taxon>Nocardioides</taxon>
    </lineage>
</organism>